<protein>
    <submittedName>
        <fullName evidence="1">Uncharacterized protein</fullName>
    </submittedName>
</protein>
<evidence type="ECO:0000313" key="2">
    <source>
        <dbReference type="Proteomes" id="UP001239111"/>
    </source>
</evidence>
<comment type="caution">
    <text evidence="1">The sequence shown here is derived from an EMBL/GenBank/DDBJ whole genome shotgun (WGS) entry which is preliminary data.</text>
</comment>
<accession>A0ACC2P0Q1</accession>
<proteinExistence type="predicted"/>
<sequence>MHVPLIIITLTTGSLLGTYAGNFQTQYEWKYFDYVWPSAAKKSEAIRTGAYNHSMIMPIDVDVAQDGRVFVTLLQLPGVPARMGYVSTQKSPSGPLIQPYPNWEWFGNGDCDNSIEKVLRVEIDKCNRLWVLDTGSKKNPKRNCSAKLLAFDLNTDTLISRVNFPDDIARNPRTIESLMATTVVETYGQNCEDTTKIVARDPKRLQYATGMKVLSRPFLQEEELWVITNRFPAFSQGHLNFKESNYFILRSTVRDLIAGTRCELPLGITDYGITKLKAIY</sequence>
<keyword evidence="2" id="KW-1185">Reference proteome</keyword>
<dbReference type="Proteomes" id="UP001239111">
    <property type="component" value="Chromosome 2"/>
</dbReference>
<gene>
    <name evidence="1" type="ORF">QAD02_012438</name>
</gene>
<reference evidence="1" key="1">
    <citation type="submission" date="2023-04" db="EMBL/GenBank/DDBJ databases">
        <title>A chromosome-level genome assembly of the parasitoid wasp Eretmocerus hayati.</title>
        <authorList>
            <person name="Zhong Y."/>
            <person name="Liu S."/>
            <person name="Liu Y."/>
        </authorList>
    </citation>
    <scope>NUCLEOTIDE SEQUENCE</scope>
    <source>
        <strain evidence="1">ZJU_SS_LIU_2023</strain>
    </source>
</reference>
<evidence type="ECO:0000313" key="1">
    <source>
        <dbReference type="EMBL" id="KAJ8676651.1"/>
    </source>
</evidence>
<name>A0ACC2P0Q1_9HYME</name>
<dbReference type="EMBL" id="CM056742">
    <property type="protein sequence ID" value="KAJ8676651.1"/>
    <property type="molecule type" value="Genomic_DNA"/>
</dbReference>
<organism evidence="1 2">
    <name type="scientific">Eretmocerus hayati</name>
    <dbReference type="NCBI Taxonomy" id="131215"/>
    <lineage>
        <taxon>Eukaryota</taxon>
        <taxon>Metazoa</taxon>
        <taxon>Ecdysozoa</taxon>
        <taxon>Arthropoda</taxon>
        <taxon>Hexapoda</taxon>
        <taxon>Insecta</taxon>
        <taxon>Pterygota</taxon>
        <taxon>Neoptera</taxon>
        <taxon>Endopterygota</taxon>
        <taxon>Hymenoptera</taxon>
        <taxon>Apocrita</taxon>
        <taxon>Proctotrupomorpha</taxon>
        <taxon>Chalcidoidea</taxon>
        <taxon>Aphelinidae</taxon>
        <taxon>Aphelininae</taxon>
        <taxon>Eretmocerus</taxon>
    </lineage>
</organism>